<evidence type="ECO:0000256" key="7">
    <source>
        <dbReference type="ARBA" id="ARBA00048475"/>
    </source>
</evidence>
<dbReference type="InterPro" id="IPR028923">
    <property type="entry name" value="SAICAR_synt/ADE2_N"/>
</dbReference>
<evidence type="ECO:0000256" key="1">
    <source>
        <dbReference type="ARBA" id="ARBA00004672"/>
    </source>
</evidence>
<dbReference type="Gene3D" id="3.30.200.20">
    <property type="entry name" value="Phosphorylase Kinase, domain 1"/>
    <property type="match status" value="1"/>
</dbReference>
<dbReference type="PANTHER" id="PTHR43700">
    <property type="entry name" value="PHOSPHORIBOSYLAMINOIMIDAZOLE-SUCCINOCARBOXAMIDE SYNTHASE"/>
    <property type="match status" value="1"/>
</dbReference>
<comment type="caution">
    <text evidence="10">The sequence shown here is derived from an EMBL/GenBank/DDBJ whole genome shotgun (WGS) entry which is preliminary data.</text>
</comment>
<comment type="pathway">
    <text evidence="1 8">Purine metabolism; IMP biosynthesis via de novo pathway; 5-amino-1-(5-phospho-D-ribosyl)imidazole-4-carboxamide from 5-amino-1-(5-phospho-D-ribosyl)imidazole-4-carboxylate: step 1/2.</text>
</comment>
<accession>A0A2M7SBF1</accession>
<evidence type="ECO:0000256" key="4">
    <source>
        <dbReference type="ARBA" id="ARBA00022741"/>
    </source>
</evidence>
<protein>
    <recommendedName>
        <fullName evidence="8">Phosphoribosylaminoimidazole-succinocarboxamide synthase</fullName>
        <ecNumber evidence="8">6.3.2.6</ecNumber>
    </recommendedName>
    <alternativeName>
        <fullName evidence="8">SAICAR synthetase</fullName>
    </alternativeName>
</protein>
<comment type="catalytic activity">
    <reaction evidence="7 8">
        <text>5-amino-1-(5-phospho-D-ribosyl)imidazole-4-carboxylate + L-aspartate + ATP = (2S)-2-[5-amino-1-(5-phospho-beta-D-ribosyl)imidazole-4-carboxamido]succinate + ADP + phosphate + 2 H(+)</text>
        <dbReference type="Rhea" id="RHEA:22628"/>
        <dbReference type="ChEBI" id="CHEBI:15378"/>
        <dbReference type="ChEBI" id="CHEBI:29991"/>
        <dbReference type="ChEBI" id="CHEBI:30616"/>
        <dbReference type="ChEBI" id="CHEBI:43474"/>
        <dbReference type="ChEBI" id="CHEBI:58443"/>
        <dbReference type="ChEBI" id="CHEBI:77657"/>
        <dbReference type="ChEBI" id="CHEBI:456216"/>
        <dbReference type="EC" id="6.3.2.6"/>
    </reaction>
</comment>
<evidence type="ECO:0000256" key="8">
    <source>
        <dbReference type="HAMAP-Rule" id="MF_00137"/>
    </source>
</evidence>
<keyword evidence="3 8" id="KW-0436">Ligase</keyword>
<dbReference type="PROSITE" id="PS01057">
    <property type="entry name" value="SAICAR_SYNTHETASE_1"/>
    <property type="match status" value="1"/>
</dbReference>
<dbReference type="EMBL" id="PFMR01000166">
    <property type="protein sequence ID" value="PIZ16790.1"/>
    <property type="molecule type" value="Genomic_DNA"/>
</dbReference>
<dbReference type="SUPFAM" id="SSF56104">
    <property type="entry name" value="SAICAR synthase-like"/>
    <property type="match status" value="1"/>
</dbReference>
<dbReference type="UniPathway" id="UPA00074">
    <property type="reaction ID" value="UER00131"/>
</dbReference>
<evidence type="ECO:0000313" key="10">
    <source>
        <dbReference type="EMBL" id="PIZ16790.1"/>
    </source>
</evidence>
<dbReference type="GO" id="GO:0005524">
    <property type="term" value="F:ATP binding"/>
    <property type="evidence" value="ECO:0007669"/>
    <property type="project" value="UniProtKB-KW"/>
</dbReference>
<gene>
    <name evidence="8" type="primary">purC</name>
    <name evidence="10" type="ORF">COY52_06000</name>
</gene>
<keyword evidence="6 8" id="KW-0067">ATP-binding</keyword>
<keyword evidence="5 8" id="KW-0658">Purine biosynthesis</keyword>
<dbReference type="Pfam" id="PF01259">
    <property type="entry name" value="SAICAR_synt"/>
    <property type="match status" value="1"/>
</dbReference>
<dbReference type="HAMAP" id="MF_00137">
    <property type="entry name" value="SAICAR_synth"/>
    <property type="match status" value="1"/>
</dbReference>
<dbReference type="PROSITE" id="PS01058">
    <property type="entry name" value="SAICAR_SYNTHETASE_2"/>
    <property type="match status" value="1"/>
</dbReference>
<evidence type="ECO:0000313" key="11">
    <source>
        <dbReference type="Proteomes" id="UP000229307"/>
    </source>
</evidence>
<dbReference type="NCBIfam" id="NF010568">
    <property type="entry name" value="PRK13961.1"/>
    <property type="match status" value="1"/>
</dbReference>
<dbReference type="NCBIfam" id="TIGR00081">
    <property type="entry name" value="purC"/>
    <property type="match status" value="1"/>
</dbReference>
<dbReference type="GO" id="GO:0004639">
    <property type="term" value="F:phosphoribosylaminoimidazolesuccinocarboxamide synthase activity"/>
    <property type="evidence" value="ECO:0007669"/>
    <property type="project" value="UniProtKB-UniRule"/>
</dbReference>
<name>A0A2M7SBF1_9BACT</name>
<dbReference type="Gene3D" id="3.30.470.20">
    <property type="entry name" value="ATP-grasp fold, B domain"/>
    <property type="match status" value="1"/>
</dbReference>
<dbReference type="Proteomes" id="UP000229307">
    <property type="component" value="Unassembled WGS sequence"/>
</dbReference>
<dbReference type="GO" id="GO:0005737">
    <property type="term" value="C:cytoplasm"/>
    <property type="evidence" value="ECO:0007669"/>
    <property type="project" value="TreeGrafter"/>
</dbReference>
<dbReference type="EC" id="6.3.2.6" evidence="8"/>
<dbReference type="InterPro" id="IPR001636">
    <property type="entry name" value="SAICAR_synth"/>
</dbReference>
<organism evidence="10 11">
    <name type="scientific">Candidatus Desantisbacteria bacterium CG_4_10_14_0_8_um_filter_48_22</name>
    <dbReference type="NCBI Taxonomy" id="1974543"/>
    <lineage>
        <taxon>Bacteria</taxon>
        <taxon>Candidatus Desantisiibacteriota</taxon>
    </lineage>
</organism>
<evidence type="ECO:0000256" key="6">
    <source>
        <dbReference type="ARBA" id="ARBA00022840"/>
    </source>
</evidence>
<dbReference type="GO" id="GO:0006189">
    <property type="term" value="P:'de novo' IMP biosynthetic process"/>
    <property type="evidence" value="ECO:0007669"/>
    <property type="project" value="UniProtKB-UniRule"/>
</dbReference>
<proteinExistence type="inferred from homology"/>
<dbReference type="PANTHER" id="PTHR43700:SF1">
    <property type="entry name" value="PHOSPHORIBOSYLAMINOIMIDAZOLE-SUCCINOCARBOXAMIDE SYNTHASE"/>
    <property type="match status" value="1"/>
</dbReference>
<keyword evidence="4 8" id="KW-0547">Nucleotide-binding</keyword>
<evidence type="ECO:0000259" key="9">
    <source>
        <dbReference type="Pfam" id="PF01259"/>
    </source>
</evidence>
<sequence length="297" mass="33768">MGIVLETKLPMKKFKKGKVRDVYEAGNMLLIVATDRISAFDVVLPNGIPFKGSVLNMISSFWFDLMKKIVPNHIITTESTEIITKADIPKEYEDMLKNRSMLVRKTKPLPVECVVRGYLAGSGWKEYREKGSICGIKLPEGMKQSQRIPFPIFTPSTKADTGHDQNIAEEKMMEIVGEKAGRELKEKSLKIYEAACDYAEERGIIIADTKFEFGKTNGDVLLIDEVLTPDSSRFWSKEGYAPGRSQDSFDKQFVRDWLESVNWNKQPPAPRLPDDVVKKTSEKYLEAYRRITGRTLS</sequence>
<reference evidence="11" key="1">
    <citation type="submission" date="2017-09" db="EMBL/GenBank/DDBJ databases">
        <title>Depth-based differentiation of microbial function through sediment-hosted aquifers and enrichment of novel symbionts in the deep terrestrial subsurface.</title>
        <authorList>
            <person name="Probst A.J."/>
            <person name="Ladd B."/>
            <person name="Jarett J.K."/>
            <person name="Geller-Mcgrath D.E."/>
            <person name="Sieber C.M.K."/>
            <person name="Emerson J.B."/>
            <person name="Anantharaman K."/>
            <person name="Thomas B.C."/>
            <person name="Malmstrom R."/>
            <person name="Stieglmeier M."/>
            <person name="Klingl A."/>
            <person name="Woyke T."/>
            <person name="Ryan C.M."/>
            <person name="Banfield J.F."/>
        </authorList>
    </citation>
    <scope>NUCLEOTIDE SEQUENCE [LARGE SCALE GENOMIC DNA]</scope>
</reference>
<evidence type="ECO:0000256" key="5">
    <source>
        <dbReference type="ARBA" id="ARBA00022755"/>
    </source>
</evidence>
<dbReference type="InterPro" id="IPR018236">
    <property type="entry name" value="SAICAR_synthetase_CS"/>
</dbReference>
<dbReference type="FunFam" id="3.30.470.20:FF:000015">
    <property type="entry name" value="Phosphoribosylaminoimidazole-succinocarboxamide synthase"/>
    <property type="match status" value="1"/>
</dbReference>
<evidence type="ECO:0000256" key="2">
    <source>
        <dbReference type="ARBA" id="ARBA00010190"/>
    </source>
</evidence>
<dbReference type="CDD" id="cd01414">
    <property type="entry name" value="SAICAR_synt_Sc"/>
    <property type="match status" value="1"/>
</dbReference>
<comment type="similarity">
    <text evidence="2 8">Belongs to the SAICAR synthetase family.</text>
</comment>
<feature type="domain" description="SAICAR synthetase/ADE2 N-terminal" evidence="9">
    <location>
        <begin position="14"/>
        <end position="267"/>
    </location>
</feature>
<dbReference type="AlphaFoldDB" id="A0A2M7SBF1"/>
<evidence type="ECO:0000256" key="3">
    <source>
        <dbReference type="ARBA" id="ARBA00022598"/>
    </source>
</evidence>